<evidence type="ECO:0000313" key="3">
    <source>
        <dbReference type="EMBL" id="MCV7070421.1"/>
    </source>
</evidence>
<keyword evidence="1" id="KW-0472">Membrane</keyword>
<name>A0A9X3BQL9_9MYCO</name>
<keyword evidence="1" id="KW-0812">Transmembrane</keyword>
<sequence>MPALGVTIFDRCDDENVFASWSDEVRSAAQSMTGFVGFAASSGGETLDRAIAVTFDGENALHAWLDTARWKELARRGAERGVLRVTSDLVIVDGAVLPGGVGVVSSRVAPGKEAEFLAAHTALTDAASGFSGYEGTAVFPPGASGEWRSLIRFRTESQLSAWLLSPQRAAVLPPVRSSLVQDFSVFAQTTPWGTTVRRVNGETAMTPGWKTAMLLLMVLYPMVMLQTRFVAPVIGGLGADPWLAVWIGQVLSVMVMQWWVMPTVSSWCRRWLDPVDGAGWRVSLRGAAIAVTVYLISWTVFATVDWLQYWD</sequence>
<keyword evidence="3" id="KW-0560">Oxidoreductase</keyword>
<evidence type="ECO:0000256" key="1">
    <source>
        <dbReference type="SAM" id="Phobius"/>
    </source>
</evidence>
<evidence type="ECO:0000313" key="6">
    <source>
        <dbReference type="Proteomes" id="UP001140272"/>
    </source>
</evidence>
<dbReference type="Gene3D" id="3.30.70.100">
    <property type="match status" value="2"/>
</dbReference>
<dbReference type="InterPro" id="IPR007138">
    <property type="entry name" value="ABM_dom"/>
</dbReference>
<dbReference type="Proteomes" id="UP001055159">
    <property type="component" value="Chromosome"/>
</dbReference>
<keyword evidence="1" id="KW-1133">Transmembrane helix</keyword>
<reference evidence="4" key="3">
    <citation type="submission" date="2022-08" db="EMBL/GenBank/DDBJ databases">
        <title>Whole genome sequencing of non-tuberculosis mycobacteria type-strains.</title>
        <authorList>
            <person name="Igarashi Y."/>
            <person name="Osugi A."/>
            <person name="Mitarai S."/>
        </authorList>
    </citation>
    <scope>NUCLEOTIDE SEQUENCE</scope>
    <source>
        <strain evidence="4">JCM 16372</strain>
    </source>
</reference>
<evidence type="ECO:0000313" key="4">
    <source>
        <dbReference type="EMBL" id="ULP37535.1"/>
    </source>
</evidence>
<dbReference type="RefSeq" id="WP_239735694.1">
    <property type="nucleotide sequence ID" value="NZ_CP092427.2"/>
</dbReference>
<dbReference type="PANTHER" id="PTHR40057:SF1">
    <property type="entry name" value="SLR1162 PROTEIN"/>
    <property type="match status" value="1"/>
</dbReference>
<dbReference type="InterPro" id="IPR038762">
    <property type="entry name" value="ABM_predict"/>
</dbReference>
<dbReference type="AlphaFoldDB" id="A0A9X3BQL9"/>
<dbReference type="GO" id="GO:0004497">
    <property type="term" value="F:monooxygenase activity"/>
    <property type="evidence" value="ECO:0007669"/>
    <property type="project" value="UniProtKB-KW"/>
</dbReference>
<dbReference type="Pfam" id="PF03992">
    <property type="entry name" value="ABM"/>
    <property type="match status" value="1"/>
</dbReference>
<dbReference type="Proteomes" id="UP001140272">
    <property type="component" value="Unassembled WGS sequence"/>
</dbReference>
<evidence type="ECO:0000313" key="5">
    <source>
        <dbReference type="Proteomes" id="UP001055159"/>
    </source>
</evidence>
<dbReference type="EMBL" id="JACKRN010000286">
    <property type="protein sequence ID" value="MCV7070421.1"/>
    <property type="molecule type" value="Genomic_DNA"/>
</dbReference>
<gene>
    <name evidence="3" type="ORF">H7H73_08025</name>
    <name evidence="4" type="ORF">MJO55_03605</name>
</gene>
<feature type="transmembrane region" description="Helical" evidence="1">
    <location>
        <begin position="282"/>
        <end position="301"/>
    </location>
</feature>
<dbReference type="PANTHER" id="PTHR40057">
    <property type="entry name" value="SLR1162 PROTEIN"/>
    <property type="match status" value="1"/>
</dbReference>
<feature type="domain" description="ABM" evidence="2">
    <location>
        <begin position="104"/>
        <end position="168"/>
    </location>
</feature>
<keyword evidence="3" id="KW-0503">Monooxygenase</keyword>
<reference evidence="3" key="1">
    <citation type="submission" date="2020-07" db="EMBL/GenBank/DDBJ databases">
        <authorList>
            <person name="Pettersson B.M.F."/>
            <person name="Behra P.R.K."/>
            <person name="Ramesh M."/>
            <person name="Das S."/>
            <person name="Dasgupta S."/>
            <person name="Kirsebom L.A."/>
        </authorList>
    </citation>
    <scope>NUCLEOTIDE SEQUENCE</scope>
    <source>
        <strain evidence="3">DSM 45406</strain>
    </source>
</reference>
<feature type="transmembrane region" description="Helical" evidence="1">
    <location>
        <begin position="212"/>
        <end position="231"/>
    </location>
</feature>
<dbReference type="EMBL" id="CP092427">
    <property type="protein sequence ID" value="ULP37535.1"/>
    <property type="molecule type" value="Genomic_DNA"/>
</dbReference>
<dbReference type="SUPFAM" id="SSF54909">
    <property type="entry name" value="Dimeric alpha+beta barrel"/>
    <property type="match status" value="1"/>
</dbReference>
<keyword evidence="5" id="KW-1185">Reference proteome</keyword>
<accession>A0A9X3BQL9</accession>
<proteinExistence type="predicted"/>
<organism evidence="3 6">
    <name type="scientific">Mycolicibacterium rufum</name>
    <dbReference type="NCBI Taxonomy" id="318424"/>
    <lineage>
        <taxon>Bacteria</taxon>
        <taxon>Bacillati</taxon>
        <taxon>Actinomycetota</taxon>
        <taxon>Actinomycetes</taxon>
        <taxon>Mycobacteriales</taxon>
        <taxon>Mycobacteriaceae</taxon>
        <taxon>Mycolicibacterium</taxon>
    </lineage>
</organism>
<reference evidence="3" key="2">
    <citation type="journal article" date="2022" name="BMC Genomics">
        <title>Comparative genome analysis of mycobacteria focusing on tRNA and non-coding RNA.</title>
        <authorList>
            <person name="Behra P.R.K."/>
            <person name="Pettersson B.M.F."/>
            <person name="Ramesh M."/>
            <person name="Das S."/>
            <person name="Dasgupta S."/>
            <person name="Kirsebom L.A."/>
        </authorList>
    </citation>
    <scope>NUCLEOTIDE SEQUENCE</scope>
    <source>
        <strain evidence="3">DSM 45406</strain>
    </source>
</reference>
<dbReference type="InterPro" id="IPR011008">
    <property type="entry name" value="Dimeric_a/b-barrel"/>
</dbReference>
<protein>
    <submittedName>
        <fullName evidence="3">Antibiotic biosynthesis monooxygenase</fullName>
    </submittedName>
</protein>
<evidence type="ECO:0000259" key="2">
    <source>
        <dbReference type="Pfam" id="PF03992"/>
    </source>
</evidence>
<feature type="transmembrane region" description="Helical" evidence="1">
    <location>
        <begin position="243"/>
        <end position="261"/>
    </location>
</feature>